<keyword evidence="6 9" id="KW-0949">S-adenosyl-L-methionine</keyword>
<keyword evidence="5 9" id="KW-0808">Transferase</keyword>
<dbReference type="Proteomes" id="UP000193411">
    <property type="component" value="Unassembled WGS sequence"/>
</dbReference>
<comment type="caution">
    <text evidence="10">The sequence shown here is derived from an EMBL/GenBank/DDBJ whole genome shotgun (WGS) entry which is preliminary data.</text>
</comment>
<dbReference type="GO" id="GO:0016433">
    <property type="term" value="F:rRNA (adenine) methyltransferase activity"/>
    <property type="evidence" value="ECO:0007669"/>
    <property type="project" value="UniProtKB-ARBA"/>
</dbReference>
<evidence type="ECO:0000256" key="8">
    <source>
        <dbReference type="ARBA" id="ARBA00076672"/>
    </source>
</evidence>
<dbReference type="FunFam" id="1.10.10.2150:FF:000001">
    <property type="entry name" value="Ribosomal RNA-processing protein 8"/>
    <property type="match status" value="1"/>
</dbReference>
<dbReference type="Gene3D" id="3.40.50.150">
    <property type="entry name" value="Vaccinia Virus protein VP39"/>
    <property type="match status" value="1"/>
</dbReference>
<dbReference type="InterPro" id="IPR007823">
    <property type="entry name" value="RRP8"/>
</dbReference>
<dbReference type="Gene3D" id="1.10.10.2150">
    <property type="entry name" value="Ribosomal RNA-processing protein 8, N-terminal domain"/>
    <property type="match status" value="1"/>
</dbReference>
<evidence type="ECO:0000313" key="10">
    <source>
        <dbReference type="EMBL" id="ORZ30765.1"/>
    </source>
</evidence>
<evidence type="ECO:0000256" key="9">
    <source>
        <dbReference type="RuleBase" id="RU365074"/>
    </source>
</evidence>
<gene>
    <name evidence="10" type="ORF">BCR44DRAFT_127542</name>
</gene>
<evidence type="ECO:0000256" key="1">
    <source>
        <dbReference type="ARBA" id="ARBA00004604"/>
    </source>
</evidence>
<dbReference type="Pfam" id="PF05148">
    <property type="entry name" value="Methyltransf_8"/>
    <property type="match status" value="1"/>
</dbReference>
<protein>
    <recommendedName>
        <fullName evidence="8 9">Ribosomal RNA-processing protein 8</fullName>
        <ecNumber evidence="9">2.1.1.-</ecNumber>
    </recommendedName>
</protein>
<evidence type="ECO:0000256" key="3">
    <source>
        <dbReference type="ARBA" id="ARBA00022552"/>
    </source>
</evidence>
<evidence type="ECO:0000313" key="11">
    <source>
        <dbReference type="Proteomes" id="UP000193411"/>
    </source>
</evidence>
<keyword evidence="4 9" id="KW-0489">Methyltransferase</keyword>
<reference evidence="10 11" key="1">
    <citation type="submission" date="2016-07" db="EMBL/GenBank/DDBJ databases">
        <title>Pervasive Adenine N6-methylation of Active Genes in Fungi.</title>
        <authorList>
            <consortium name="DOE Joint Genome Institute"/>
            <person name="Mondo S.J."/>
            <person name="Dannebaum R.O."/>
            <person name="Kuo R.C."/>
            <person name="Labutti K."/>
            <person name="Haridas S."/>
            <person name="Kuo A."/>
            <person name="Salamov A."/>
            <person name="Ahrendt S.R."/>
            <person name="Lipzen A."/>
            <person name="Sullivan W."/>
            <person name="Andreopoulos W.B."/>
            <person name="Clum A."/>
            <person name="Lindquist E."/>
            <person name="Daum C."/>
            <person name="Ramamoorthy G.K."/>
            <person name="Gryganskyi A."/>
            <person name="Culley D."/>
            <person name="Magnuson J.K."/>
            <person name="James T.Y."/>
            <person name="O'Malley M.A."/>
            <person name="Stajich J.E."/>
            <person name="Spatafora J.W."/>
            <person name="Visel A."/>
            <person name="Grigoriev I.V."/>
        </authorList>
    </citation>
    <scope>NUCLEOTIDE SEQUENCE [LARGE SCALE GENOMIC DNA]</scope>
    <source>
        <strain evidence="10 11">PL171</strain>
    </source>
</reference>
<dbReference type="AlphaFoldDB" id="A0A1Y2H8D0"/>
<comment type="similarity">
    <text evidence="2 9">Belongs to the methyltransferase superfamily. RRP8 family.</text>
</comment>
<dbReference type="PANTHER" id="PTHR12787:SF0">
    <property type="entry name" value="RIBOSOMAL RNA-PROCESSING PROTEIN 8"/>
    <property type="match status" value="1"/>
</dbReference>
<evidence type="ECO:0000256" key="5">
    <source>
        <dbReference type="ARBA" id="ARBA00022679"/>
    </source>
</evidence>
<sequence>MQRKLEGAQFRWLNEQLYTIDGKAALELMQQQPHLFDLYHRGFRAQAIAWPTNPVDRIFDDILAHTPKNATIVDMGCGDAALAQKLKPQGYTVRSFDLVAKPPHVEAADMANVPLKDGVADMVVFSLSLMNTDWGKGAAEGARILRKGGVMKIAEVKSRIPDLDGFIQCLEELGLAVINKDTSNTMFLMLTLRKKAANVVKAKAEHFEPLKPCIYKRR</sequence>
<dbReference type="EMBL" id="MCFL01000075">
    <property type="protein sequence ID" value="ORZ30765.1"/>
    <property type="molecule type" value="Genomic_DNA"/>
</dbReference>
<name>A0A1Y2H8D0_9FUNG</name>
<dbReference type="InterPro" id="IPR029063">
    <property type="entry name" value="SAM-dependent_MTases_sf"/>
</dbReference>
<keyword evidence="7 9" id="KW-0539">Nucleus</keyword>
<dbReference type="InterPro" id="IPR042036">
    <property type="entry name" value="RRP8_N"/>
</dbReference>
<evidence type="ECO:0000256" key="7">
    <source>
        <dbReference type="ARBA" id="ARBA00023242"/>
    </source>
</evidence>
<comment type="subcellular location">
    <subcellularLocation>
        <location evidence="1 9">Nucleus</location>
        <location evidence="1 9">Nucleolus</location>
    </subcellularLocation>
</comment>
<proteinExistence type="inferred from homology"/>
<evidence type="ECO:0000256" key="2">
    <source>
        <dbReference type="ARBA" id="ARBA00006301"/>
    </source>
</evidence>
<dbReference type="EC" id="2.1.1.-" evidence="9"/>
<comment type="function">
    <text evidence="9">S-adenosyl-L-methionine-dependent methyltransferase that specifically methylates the N(1) position of adenine in helix 25.1 in 25S rRNA. Required both for ribosomal 40S and 60S subunits biogenesis. Required for efficient pre-rRNA cleavage at site A2.</text>
</comment>
<organism evidence="10 11">
    <name type="scientific">Catenaria anguillulae PL171</name>
    <dbReference type="NCBI Taxonomy" id="765915"/>
    <lineage>
        <taxon>Eukaryota</taxon>
        <taxon>Fungi</taxon>
        <taxon>Fungi incertae sedis</taxon>
        <taxon>Blastocladiomycota</taxon>
        <taxon>Blastocladiomycetes</taxon>
        <taxon>Blastocladiales</taxon>
        <taxon>Catenariaceae</taxon>
        <taxon>Catenaria</taxon>
    </lineage>
</organism>
<keyword evidence="11" id="KW-1185">Reference proteome</keyword>
<accession>A0A1Y2H8D0</accession>
<dbReference type="PANTHER" id="PTHR12787">
    <property type="entry name" value="RIBOSOMAL RNA-PROCESSING PROTEIN 8"/>
    <property type="match status" value="1"/>
</dbReference>
<dbReference type="STRING" id="765915.A0A1Y2H8D0"/>
<dbReference type="SUPFAM" id="SSF53335">
    <property type="entry name" value="S-adenosyl-L-methionine-dependent methyltransferases"/>
    <property type="match status" value="1"/>
</dbReference>
<keyword evidence="3 9" id="KW-0698">rRNA processing</keyword>
<evidence type="ECO:0000256" key="4">
    <source>
        <dbReference type="ARBA" id="ARBA00022603"/>
    </source>
</evidence>
<dbReference type="OrthoDB" id="10258825at2759"/>
<dbReference type="GO" id="GO:0005730">
    <property type="term" value="C:nucleolus"/>
    <property type="evidence" value="ECO:0007669"/>
    <property type="project" value="UniProtKB-SubCell"/>
</dbReference>
<evidence type="ECO:0000256" key="6">
    <source>
        <dbReference type="ARBA" id="ARBA00022691"/>
    </source>
</evidence>